<name>A0A1A5YHT3_9BACL</name>
<dbReference type="PROSITE" id="PS00041">
    <property type="entry name" value="HTH_ARAC_FAMILY_1"/>
    <property type="match status" value="1"/>
</dbReference>
<protein>
    <submittedName>
        <fullName evidence="5">AraC family transcriptional regulator</fullName>
    </submittedName>
</protein>
<keyword evidence="1" id="KW-0805">Transcription regulation</keyword>
<dbReference type="InterPro" id="IPR014710">
    <property type="entry name" value="RmlC-like_jellyroll"/>
</dbReference>
<dbReference type="InterPro" id="IPR009057">
    <property type="entry name" value="Homeodomain-like_sf"/>
</dbReference>
<dbReference type="Pfam" id="PF12833">
    <property type="entry name" value="HTH_18"/>
    <property type="match status" value="1"/>
</dbReference>
<dbReference type="InterPro" id="IPR013096">
    <property type="entry name" value="Cupin_2"/>
</dbReference>
<dbReference type="InterPro" id="IPR018060">
    <property type="entry name" value="HTH_AraC"/>
</dbReference>
<evidence type="ECO:0000256" key="1">
    <source>
        <dbReference type="ARBA" id="ARBA00023015"/>
    </source>
</evidence>
<dbReference type="InterPro" id="IPR020449">
    <property type="entry name" value="Tscrpt_reg_AraC-type_HTH"/>
</dbReference>
<dbReference type="PANTHER" id="PTHR43280:SF28">
    <property type="entry name" value="HTH-TYPE TRANSCRIPTIONAL ACTIVATOR RHAS"/>
    <property type="match status" value="1"/>
</dbReference>
<dbReference type="SUPFAM" id="SSF51215">
    <property type="entry name" value="Regulatory protein AraC"/>
    <property type="match status" value="1"/>
</dbReference>
<dbReference type="SMART" id="SM00342">
    <property type="entry name" value="HTH_ARAC"/>
    <property type="match status" value="1"/>
</dbReference>
<dbReference type="PANTHER" id="PTHR43280">
    <property type="entry name" value="ARAC-FAMILY TRANSCRIPTIONAL REGULATOR"/>
    <property type="match status" value="1"/>
</dbReference>
<comment type="caution">
    <text evidence="5">The sequence shown here is derived from an EMBL/GenBank/DDBJ whole genome shotgun (WGS) entry which is preliminary data.</text>
</comment>
<keyword evidence="3" id="KW-0804">Transcription</keyword>
<feature type="domain" description="HTH araC/xylS-type" evidence="4">
    <location>
        <begin position="198"/>
        <end position="296"/>
    </location>
</feature>
<dbReference type="AlphaFoldDB" id="A0A1A5YHT3"/>
<keyword evidence="6" id="KW-1185">Reference proteome</keyword>
<dbReference type="PRINTS" id="PR00032">
    <property type="entry name" value="HTHARAC"/>
</dbReference>
<reference evidence="5 6" key="1">
    <citation type="submission" date="2016-05" db="EMBL/GenBank/DDBJ databases">
        <title>Paenibacillus oryzae. sp. nov., isolated from the rice root.</title>
        <authorList>
            <person name="Zhang J."/>
            <person name="Zhang X."/>
        </authorList>
    </citation>
    <scope>NUCLEOTIDE SEQUENCE [LARGE SCALE GENOMIC DNA]</scope>
    <source>
        <strain evidence="5 6">1DrF-4</strain>
    </source>
</reference>
<dbReference type="Pfam" id="PF07883">
    <property type="entry name" value="Cupin_2"/>
    <property type="match status" value="1"/>
</dbReference>
<dbReference type="PROSITE" id="PS01124">
    <property type="entry name" value="HTH_ARAC_FAMILY_2"/>
    <property type="match status" value="1"/>
</dbReference>
<dbReference type="OrthoDB" id="9778008at2"/>
<gene>
    <name evidence="5" type="ORF">A7K91_06000</name>
</gene>
<evidence type="ECO:0000313" key="6">
    <source>
        <dbReference type="Proteomes" id="UP000092024"/>
    </source>
</evidence>
<evidence type="ECO:0000259" key="4">
    <source>
        <dbReference type="PROSITE" id="PS01124"/>
    </source>
</evidence>
<keyword evidence="2" id="KW-0238">DNA-binding</keyword>
<dbReference type="GO" id="GO:0003700">
    <property type="term" value="F:DNA-binding transcription factor activity"/>
    <property type="evidence" value="ECO:0007669"/>
    <property type="project" value="InterPro"/>
</dbReference>
<dbReference type="Gene3D" id="2.60.120.10">
    <property type="entry name" value="Jelly Rolls"/>
    <property type="match status" value="1"/>
</dbReference>
<dbReference type="SUPFAM" id="SSF46689">
    <property type="entry name" value="Homeodomain-like"/>
    <property type="match status" value="2"/>
</dbReference>
<evidence type="ECO:0000256" key="3">
    <source>
        <dbReference type="ARBA" id="ARBA00023163"/>
    </source>
</evidence>
<dbReference type="InterPro" id="IPR037923">
    <property type="entry name" value="HTH-like"/>
</dbReference>
<sequence>MDVMEKQALKENRLHGSHQFPLAAYMMGPIGPGAPVLDCHWHSEAELFYVTEGGVLMQIGGEYFPLRAGEAVFIDGGEIHAGYALEDLSCSYCAVVFDLDFLSSASFDAVQEKYISPLQERSRTLPRPITRDQAWGRSLLALIEWFMEVCCGEKPGYEIAAKGLLYLMLHDLTATDQLCNRSEREETSQMQFKLDRLKSVIGHMQLNYQRPIRISELAEQIPMSEGQFCRFFKAMTRQTPIEYLNAYRIRKAAELLEKPHAKIANVAMDVGFDHISYFVKVFRARMQCTPSEYRKRVQAGE</sequence>
<evidence type="ECO:0000313" key="5">
    <source>
        <dbReference type="EMBL" id="OBR65152.1"/>
    </source>
</evidence>
<accession>A0A1A5YHT3</accession>
<dbReference type="GO" id="GO:0043565">
    <property type="term" value="F:sequence-specific DNA binding"/>
    <property type="evidence" value="ECO:0007669"/>
    <property type="project" value="InterPro"/>
</dbReference>
<dbReference type="Gene3D" id="1.10.10.60">
    <property type="entry name" value="Homeodomain-like"/>
    <property type="match status" value="2"/>
</dbReference>
<dbReference type="EMBL" id="LYPA01000064">
    <property type="protein sequence ID" value="OBR65152.1"/>
    <property type="molecule type" value="Genomic_DNA"/>
</dbReference>
<dbReference type="Proteomes" id="UP000092024">
    <property type="component" value="Unassembled WGS sequence"/>
</dbReference>
<proteinExistence type="predicted"/>
<evidence type="ECO:0000256" key="2">
    <source>
        <dbReference type="ARBA" id="ARBA00023125"/>
    </source>
</evidence>
<dbReference type="STRING" id="1844972.A7K91_06000"/>
<dbReference type="CDD" id="cd02208">
    <property type="entry name" value="cupin_RmlC-like"/>
    <property type="match status" value="1"/>
</dbReference>
<dbReference type="InterPro" id="IPR018062">
    <property type="entry name" value="HTH_AraC-typ_CS"/>
</dbReference>
<organism evidence="5 6">
    <name type="scientific">Paenibacillus oryzae</name>
    <dbReference type="NCBI Taxonomy" id="1844972"/>
    <lineage>
        <taxon>Bacteria</taxon>
        <taxon>Bacillati</taxon>
        <taxon>Bacillota</taxon>
        <taxon>Bacilli</taxon>
        <taxon>Bacillales</taxon>
        <taxon>Paenibacillaceae</taxon>
        <taxon>Paenibacillus</taxon>
    </lineage>
</organism>